<dbReference type="Proteomes" id="UP000507222">
    <property type="component" value="Unassembled WGS sequence"/>
</dbReference>
<protein>
    <submittedName>
        <fullName evidence="2">Uncharacterized protein</fullName>
    </submittedName>
</protein>
<reference evidence="2 4" key="1">
    <citation type="submission" date="2020-05" db="EMBL/GenBank/DDBJ databases">
        <authorList>
            <person name="Campoy J."/>
            <person name="Schneeberger K."/>
            <person name="Spophaly S."/>
        </authorList>
    </citation>
    <scope>NUCLEOTIDE SEQUENCE [LARGE SCALE GENOMIC DNA]</scope>
    <source>
        <strain evidence="2">PruArmRojPasFocal</strain>
    </source>
</reference>
<evidence type="ECO:0000256" key="1">
    <source>
        <dbReference type="SAM" id="MobiDB-lite"/>
    </source>
</evidence>
<proteinExistence type="predicted"/>
<organism evidence="2 4">
    <name type="scientific">Prunus armeniaca</name>
    <name type="common">Apricot</name>
    <name type="synonym">Armeniaca vulgaris</name>
    <dbReference type="NCBI Taxonomy" id="36596"/>
    <lineage>
        <taxon>Eukaryota</taxon>
        <taxon>Viridiplantae</taxon>
        <taxon>Streptophyta</taxon>
        <taxon>Embryophyta</taxon>
        <taxon>Tracheophyta</taxon>
        <taxon>Spermatophyta</taxon>
        <taxon>Magnoliopsida</taxon>
        <taxon>eudicotyledons</taxon>
        <taxon>Gunneridae</taxon>
        <taxon>Pentapetalae</taxon>
        <taxon>rosids</taxon>
        <taxon>fabids</taxon>
        <taxon>Rosales</taxon>
        <taxon>Rosaceae</taxon>
        <taxon>Amygdaloideae</taxon>
        <taxon>Amygdaleae</taxon>
        <taxon>Prunus</taxon>
    </lineage>
</organism>
<evidence type="ECO:0000313" key="2">
    <source>
        <dbReference type="EMBL" id="CAB4272171.1"/>
    </source>
</evidence>
<evidence type="ECO:0000313" key="4">
    <source>
        <dbReference type="Proteomes" id="UP000507222"/>
    </source>
</evidence>
<dbReference type="EMBL" id="CAEKDK010000007">
    <property type="protein sequence ID" value="CAB4286183.1"/>
    <property type="molecule type" value="Genomic_DNA"/>
</dbReference>
<dbReference type="AlphaFoldDB" id="A0A6J5U726"/>
<feature type="region of interest" description="Disordered" evidence="1">
    <location>
        <begin position="1"/>
        <end position="32"/>
    </location>
</feature>
<gene>
    <name evidence="2" type="ORF">CURHAP_LOCUS18721</name>
    <name evidence="3" type="ORF">CURHAP_LOCUS42997</name>
</gene>
<dbReference type="EMBL" id="CAEKDK010000003">
    <property type="protein sequence ID" value="CAB4272171.1"/>
    <property type="molecule type" value="Genomic_DNA"/>
</dbReference>
<sequence>MPRAAQRVVSTRARSLLADRKGQDPNLTSQGVSVHLRSRQDAFDRVETAVEAAIPCLLEEISFT</sequence>
<evidence type="ECO:0000313" key="3">
    <source>
        <dbReference type="EMBL" id="CAB4286183.1"/>
    </source>
</evidence>
<name>A0A6J5U726_PRUAR</name>
<accession>A0A6J5U726</accession>